<protein>
    <submittedName>
        <fullName evidence="5">ABC transporter ATP-binding protein</fullName>
    </submittedName>
</protein>
<evidence type="ECO:0000313" key="5">
    <source>
        <dbReference type="EMBL" id="GFG54146.1"/>
    </source>
</evidence>
<keyword evidence="1" id="KW-0813">Transport</keyword>
<dbReference type="RefSeq" id="WP_207767302.1">
    <property type="nucleotide sequence ID" value="NZ_BLKS01000001.1"/>
</dbReference>
<dbReference type="AlphaFoldDB" id="A0A7I9WAA0"/>
<dbReference type="CDD" id="cd03293">
    <property type="entry name" value="ABC_NrtD_SsuB_transporters"/>
    <property type="match status" value="1"/>
</dbReference>
<dbReference type="PANTHER" id="PTHR42788:SF13">
    <property type="entry name" value="ALIPHATIC SULFONATES IMPORT ATP-BINDING PROTEIN SSUB"/>
    <property type="match status" value="1"/>
</dbReference>
<gene>
    <name evidence="5" type="ORF">MAGR_55870</name>
</gene>
<dbReference type="InterPro" id="IPR003593">
    <property type="entry name" value="AAA+_ATPase"/>
</dbReference>
<dbReference type="InterPro" id="IPR003439">
    <property type="entry name" value="ABC_transporter-like_ATP-bd"/>
</dbReference>
<comment type="caution">
    <text evidence="5">The sequence shown here is derived from an EMBL/GenBank/DDBJ whole genome shotgun (WGS) entry which is preliminary data.</text>
</comment>
<organism evidence="5 6">
    <name type="scientific">Mycolicibacterium agri</name>
    <name type="common">Mycobacterium agri</name>
    <dbReference type="NCBI Taxonomy" id="36811"/>
    <lineage>
        <taxon>Bacteria</taxon>
        <taxon>Bacillati</taxon>
        <taxon>Actinomycetota</taxon>
        <taxon>Actinomycetes</taxon>
        <taxon>Mycobacteriales</taxon>
        <taxon>Mycobacteriaceae</taxon>
        <taxon>Mycolicibacterium</taxon>
    </lineage>
</organism>
<evidence type="ECO:0000256" key="3">
    <source>
        <dbReference type="ARBA" id="ARBA00022840"/>
    </source>
</evidence>
<dbReference type="Proteomes" id="UP000465302">
    <property type="component" value="Unassembled WGS sequence"/>
</dbReference>
<proteinExistence type="predicted"/>
<dbReference type="GO" id="GO:0005524">
    <property type="term" value="F:ATP binding"/>
    <property type="evidence" value="ECO:0007669"/>
    <property type="project" value="UniProtKB-KW"/>
</dbReference>
<sequence length="260" mass="28490">MATMMTTKTAPLVRAEGVTKEYRGADTDTVALCGMDLDVMDGEFLSLLGPSGCGKSTALNIMGGLLAPTSGSVTFDGKPLSEPSRDIGMMFQQAVMFPWRTTIDNVLLPIEVFGQSKKKYRDKAEELLSMVGISEFAKSYPWQLSGGMQQRAALCRVLIHSPKLLLLDEPFGALDEFTRESMNAELLRLQAYTKATAILVTHNINEAVFMSDRIAVMSARPGRLVGIIDVPFERPRNPELTLNPEFAALALEVRNMLGLL</sequence>
<dbReference type="InterPro" id="IPR050166">
    <property type="entry name" value="ABC_transporter_ATP-bind"/>
</dbReference>
<keyword evidence="3 5" id="KW-0067">ATP-binding</keyword>
<reference evidence="5 6" key="1">
    <citation type="journal article" date="2019" name="Emerg. Microbes Infect.">
        <title>Comprehensive subspecies identification of 175 nontuberculous mycobacteria species based on 7547 genomic profiles.</title>
        <authorList>
            <person name="Matsumoto Y."/>
            <person name="Kinjo T."/>
            <person name="Motooka D."/>
            <person name="Nabeya D."/>
            <person name="Jung N."/>
            <person name="Uechi K."/>
            <person name="Horii T."/>
            <person name="Iida T."/>
            <person name="Fujita J."/>
            <person name="Nakamura S."/>
        </authorList>
    </citation>
    <scope>NUCLEOTIDE SEQUENCE [LARGE SCALE GENOMIC DNA]</scope>
    <source>
        <strain evidence="5 6">JCM 6377</strain>
    </source>
</reference>
<evidence type="ECO:0000259" key="4">
    <source>
        <dbReference type="PROSITE" id="PS50893"/>
    </source>
</evidence>
<dbReference type="SMART" id="SM00382">
    <property type="entry name" value="AAA"/>
    <property type="match status" value="1"/>
</dbReference>
<evidence type="ECO:0000313" key="6">
    <source>
        <dbReference type="Proteomes" id="UP000465302"/>
    </source>
</evidence>
<feature type="domain" description="ABC transporter" evidence="4">
    <location>
        <begin position="13"/>
        <end position="244"/>
    </location>
</feature>
<dbReference type="GO" id="GO:0016887">
    <property type="term" value="F:ATP hydrolysis activity"/>
    <property type="evidence" value="ECO:0007669"/>
    <property type="project" value="InterPro"/>
</dbReference>
<dbReference type="PANTHER" id="PTHR42788">
    <property type="entry name" value="TAURINE IMPORT ATP-BINDING PROTEIN-RELATED"/>
    <property type="match status" value="1"/>
</dbReference>
<dbReference type="EMBL" id="BLKS01000001">
    <property type="protein sequence ID" value="GFG54146.1"/>
    <property type="molecule type" value="Genomic_DNA"/>
</dbReference>
<dbReference type="Pfam" id="PF00005">
    <property type="entry name" value="ABC_tran"/>
    <property type="match status" value="1"/>
</dbReference>
<evidence type="ECO:0000256" key="2">
    <source>
        <dbReference type="ARBA" id="ARBA00022741"/>
    </source>
</evidence>
<keyword evidence="2" id="KW-0547">Nucleotide-binding</keyword>
<dbReference type="PROSITE" id="PS00211">
    <property type="entry name" value="ABC_TRANSPORTER_1"/>
    <property type="match status" value="1"/>
</dbReference>
<dbReference type="InterPro" id="IPR017871">
    <property type="entry name" value="ABC_transporter-like_CS"/>
</dbReference>
<evidence type="ECO:0000256" key="1">
    <source>
        <dbReference type="ARBA" id="ARBA00022448"/>
    </source>
</evidence>
<dbReference type="PROSITE" id="PS50893">
    <property type="entry name" value="ABC_TRANSPORTER_2"/>
    <property type="match status" value="1"/>
</dbReference>
<name>A0A7I9WAA0_MYCAG</name>
<accession>A0A7I9WAA0</accession>
<dbReference type="SUPFAM" id="SSF52540">
    <property type="entry name" value="P-loop containing nucleoside triphosphate hydrolases"/>
    <property type="match status" value="1"/>
</dbReference>
<dbReference type="InterPro" id="IPR027417">
    <property type="entry name" value="P-loop_NTPase"/>
</dbReference>
<dbReference type="Gene3D" id="3.40.50.300">
    <property type="entry name" value="P-loop containing nucleotide triphosphate hydrolases"/>
    <property type="match status" value="1"/>
</dbReference>